<feature type="transmembrane region" description="Helical" evidence="7">
    <location>
        <begin position="316"/>
        <end position="335"/>
    </location>
</feature>
<feature type="transmembrane region" description="Helical" evidence="7">
    <location>
        <begin position="290"/>
        <end position="310"/>
    </location>
</feature>
<evidence type="ECO:0000256" key="1">
    <source>
        <dbReference type="ARBA" id="ARBA00004651"/>
    </source>
</evidence>
<organism evidence="8 9">
    <name type="scientific">Thalassoglobus neptunius</name>
    <dbReference type="NCBI Taxonomy" id="1938619"/>
    <lineage>
        <taxon>Bacteria</taxon>
        <taxon>Pseudomonadati</taxon>
        <taxon>Planctomycetota</taxon>
        <taxon>Planctomycetia</taxon>
        <taxon>Planctomycetales</taxon>
        <taxon>Planctomycetaceae</taxon>
        <taxon>Thalassoglobus</taxon>
    </lineage>
</organism>
<comment type="caution">
    <text evidence="8">The sequence shown here is derived from an EMBL/GenBank/DDBJ whole genome shotgun (WGS) entry which is preliminary data.</text>
</comment>
<dbReference type="OrthoDB" id="8538786at2"/>
<protein>
    <submittedName>
        <fullName evidence="8">Teichuronic acid biosynthesis protein TuaB</fullName>
    </submittedName>
</protein>
<dbReference type="InterPro" id="IPR050833">
    <property type="entry name" value="Poly_Biosynth_Transport"/>
</dbReference>
<evidence type="ECO:0000256" key="6">
    <source>
        <dbReference type="ARBA" id="ARBA00023136"/>
    </source>
</evidence>
<feature type="transmembrane region" description="Helical" evidence="7">
    <location>
        <begin position="243"/>
        <end position="269"/>
    </location>
</feature>
<accession>A0A5C5X1I6</accession>
<feature type="transmembrane region" description="Helical" evidence="7">
    <location>
        <begin position="437"/>
        <end position="458"/>
    </location>
</feature>
<sequence>MSDRLLRGGAIVSAGQVLTLGLSFSRNLVLAKLIGAENMGISAGFLATMSAVELASDIGMQKQVVQSSDADSPEFLGTAHSMMLIRGLILGLVLFLVAKPCAEWFQAPQAAWAFQLLSLVPIFKSLMNLDVIRIQRSMRFGPFVIVEVMSQVGALVAGVIAGMVTHSYSAVMVAVLAQSFLSGAVSHFVAKERYRLKWSPEHTKGLIDYGWPLMLSGILMFVGLFADRFIIGRAYGLVVLGNYALAFSLTNVPIQAATKILMSLFFPILSKPSGASSFNEHYSQVSQITASAAAAFGAVAILVLPTLIELAYDEEFAEAGTIVALISVMMVVRLLRTTQSQGLLALAETKGLLVSNVVRALGVPVAFGVASIGGSVEAVILIMLVAEVLALSTSAFWLKYARRVPLFPSITQQILAFGLVVTIFLVDRYMLESSLPVLRFGLATALTAGLAYHAMTALNGLRTSQRVGSTGNIAQPTG</sequence>
<feature type="transmembrane region" description="Helical" evidence="7">
    <location>
        <begin position="379"/>
        <end position="398"/>
    </location>
</feature>
<evidence type="ECO:0000256" key="7">
    <source>
        <dbReference type="SAM" id="Phobius"/>
    </source>
</evidence>
<dbReference type="PANTHER" id="PTHR30250">
    <property type="entry name" value="PST FAMILY PREDICTED COLANIC ACID TRANSPORTER"/>
    <property type="match status" value="1"/>
</dbReference>
<feature type="transmembrane region" description="Helical" evidence="7">
    <location>
        <begin position="41"/>
        <end position="60"/>
    </location>
</feature>
<dbReference type="GO" id="GO:0005886">
    <property type="term" value="C:plasma membrane"/>
    <property type="evidence" value="ECO:0007669"/>
    <property type="project" value="UniProtKB-SubCell"/>
</dbReference>
<evidence type="ECO:0000256" key="5">
    <source>
        <dbReference type="ARBA" id="ARBA00022989"/>
    </source>
</evidence>
<evidence type="ECO:0000313" key="8">
    <source>
        <dbReference type="EMBL" id="TWT56738.1"/>
    </source>
</evidence>
<keyword evidence="9" id="KW-1185">Reference proteome</keyword>
<feature type="transmembrane region" description="Helical" evidence="7">
    <location>
        <begin position="410"/>
        <end position="431"/>
    </location>
</feature>
<feature type="transmembrane region" description="Helical" evidence="7">
    <location>
        <begin position="211"/>
        <end position="231"/>
    </location>
</feature>
<dbReference type="AlphaFoldDB" id="A0A5C5X1I6"/>
<feature type="transmembrane region" description="Helical" evidence="7">
    <location>
        <begin position="170"/>
        <end position="190"/>
    </location>
</feature>
<gene>
    <name evidence="8" type="primary">tuaB</name>
    <name evidence="8" type="ORF">KOR42_00920</name>
</gene>
<dbReference type="Pfam" id="PF13440">
    <property type="entry name" value="Polysacc_synt_3"/>
    <property type="match status" value="1"/>
</dbReference>
<evidence type="ECO:0000256" key="3">
    <source>
        <dbReference type="ARBA" id="ARBA00022475"/>
    </source>
</evidence>
<evidence type="ECO:0000256" key="4">
    <source>
        <dbReference type="ARBA" id="ARBA00022692"/>
    </source>
</evidence>
<evidence type="ECO:0000313" key="9">
    <source>
        <dbReference type="Proteomes" id="UP000317243"/>
    </source>
</evidence>
<keyword evidence="4 7" id="KW-0812">Transmembrane</keyword>
<comment type="subcellular location">
    <subcellularLocation>
        <location evidence="1">Cell membrane</location>
        <topology evidence="1">Multi-pass membrane protein</topology>
    </subcellularLocation>
</comment>
<dbReference type="EMBL" id="SIHI01000001">
    <property type="protein sequence ID" value="TWT56738.1"/>
    <property type="molecule type" value="Genomic_DNA"/>
</dbReference>
<keyword evidence="3" id="KW-1003">Cell membrane</keyword>
<dbReference type="PANTHER" id="PTHR30250:SF10">
    <property type="entry name" value="LIPOPOLYSACCHARIDE BIOSYNTHESIS PROTEIN WZXC"/>
    <property type="match status" value="1"/>
</dbReference>
<dbReference type="Proteomes" id="UP000317243">
    <property type="component" value="Unassembled WGS sequence"/>
</dbReference>
<comment type="similarity">
    <text evidence="2">Belongs to the polysaccharide synthase family.</text>
</comment>
<feature type="transmembrane region" description="Helical" evidence="7">
    <location>
        <begin position="143"/>
        <end position="164"/>
    </location>
</feature>
<keyword evidence="6 7" id="KW-0472">Membrane</keyword>
<evidence type="ECO:0000256" key="2">
    <source>
        <dbReference type="ARBA" id="ARBA00007430"/>
    </source>
</evidence>
<keyword evidence="5 7" id="KW-1133">Transmembrane helix</keyword>
<name>A0A5C5X1I6_9PLAN</name>
<dbReference type="RefSeq" id="WP_146506661.1">
    <property type="nucleotide sequence ID" value="NZ_SIHI01000001.1"/>
</dbReference>
<proteinExistence type="inferred from homology"/>
<feature type="transmembrane region" description="Helical" evidence="7">
    <location>
        <begin position="356"/>
        <end position="373"/>
    </location>
</feature>
<feature type="transmembrane region" description="Helical" evidence="7">
    <location>
        <begin position="81"/>
        <end position="98"/>
    </location>
</feature>
<reference evidence="8 9" key="1">
    <citation type="submission" date="2019-02" db="EMBL/GenBank/DDBJ databases">
        <title>Deep-cultivation of Planctomycetes and their phenomic and genomic characterization uncovers novel biology.</title>
        <authorList>
            <person name="Wiegand S."/>
            <person name="Jogler M."/>
            <person name="Boedeker C."/>
            <person name="Pinto D."/>
            <person name="Vollmers J."/>
            <person name="Rivas-Marin E."/>
            <person name="Kohn T."/>
            <person name="Peeters S.H."/>
            <person name="Heuer A."/>
            <person name="Rast P."/>
            <person name="Oberbeckmann S."/>
            <person name="Bunk B."/>
            <person name="Jeske O."/>
            <person name="Meyerdierks A."/>
            <person name="Storesund J.E."/>
            <person name="Kallscheuer N."/>
            <person name="Luecker S."/>
            <person name="Lage O.M."/>
            <person name="Pohl T."/>
            <person name="Merkel B.J."/>
            <person name="Hornburger P."/>
            <person name="Mueller R.-W."/>
            <person name="Bruemmer F."/>
            <person name="Labrenz M."/>
            <person name="Spormann A.M."/>
            <person name="Op Den Camp H."/>
            <person name="Overmann J."/>
            <person name="Amann R."/>
            <person name="Jetten M.S.M."/>
            <person name="Mascher T."/>
            <person name="Medema M.H."/>
            <person name="Devos D.P."/>
            <person name="Kaster A.-K."/>
            <person name="Ovreas L."/>
            <person name="Rohde M."/>
            <person name="Galperin M.Y."/>
            <person name="Jogler C."/>
        </authorList>
    </citation>
    <scope>NUCLEOTIDE SEQUENCE [LARGE SCALE GENOMIC DNA]</scope>
    <source>
        <strain evidence="8 9">KOR42</strain>
    </source>
</reference>